<comment type="similarity">
    <text evidence="1">Belongs to the UPF0312 family.</text>
</comment>
<dbReference type="InterPro" id="IPR007372">
    <property type="entry name" value="Lipid/polyisoprenoid-bd_YceI"/>
</dbReference>
<dbReference type="SUPFAM" id="SSF101874">
    <property type="entry name" value="YceI-like"/>
    <property type="match status" value="1"/>
</dbReference>
<proteinExistence type="inferred from homology"/>
<dbReference type="EMBL" id="SODU01000002">
    <property type="protein sequence ID" value="TDW90488.1"/>
    <property type="molecule type" value="Genomic_DNA"/>
</dbReference>
<keyword evidence="4" id="KW-1185">Reference proteome</keyword>
<name>A0ABY2FHD3_9ACTN</name>
<dbReference type="PANTHER" id="PTHR34406">
    <property type="entry name" value="PROTEIN YCEI"/>
    <property type="match status" value="1"/>
</dbReference>
<sequence>MSDYYVLDGERTQIGFVAAHRVGGKVHGRFTAFEGAFRVDTADPAASTGWLSVQMDSVDTGNDRRDAHLRRDFFGTPTYPAMTFVATAVVPTGPQRVDVTGNLTIRGTTHPVTIPFALTEAPDELHLQTSHPINRHTWNANSNRLTTALVHPDVALALSLTATRTYSQAIPSSSASRR</sequence>
<evidence type="ECO:0000256" key="1">
    <source>
        <dbReference type="ARBA" id="ARBA00008812"/>
    </source>
</evidence>
<comment type="caution">
    <text evidence="3">The sequence shown here is derived from an EMBL/GenBank/DDBJ whole genome shotgun (WGS) entry which is preliminary data.</text>
</comment>
<dbReference type="Proteomes" id="UP000295060">
    <property type="component" value="Unassembled WGS sequence"/>
</dbReference>
<accession>A0ABY2FHD3</accession>
<evidence type="ECO:0000313" key="4">
    <source>
        <dbReference type="Proteomes" id="UP000295060"/>
    </source>
</evidence>
<protein>
    <submittedName>
        <fullName evidence="3">YceI-like domain-containing protein</fullName>
    </submittedName>
</protein>
<dbReference type="Gene3D" id="2.40.128.110">
    <property type="entry name" value="Lipid/polyisoprenoid-binding, YceI-like"/>
    <property type="match status" value="1"/>
</dbReference>
<dbReference type="InterPro" id="IPR036761">
    <property type="entry name" value="TTHA0802/YceI-like_sf"/>
</dbReference>
<dbReference type="RefSeq" id="WP_134130468.1">
    <property type="nucleotide sequence ID" value="NZ_SODU01000002.1"/>
</dbReference>
<gene>
    <name evidence="3" type="ORF">EV137_4304</name>
</gene>
<feature type="domain" description="Lipid/polyisoprenoid-binding YceI-like" evidence="2">
    <location>
        <begin position="4"/>
        <end position="163"/>
    </location>
</feature>
<dbReference type="PANTHER" id="PTHR34406:SF1">
    <property type="entry name" value="PROTEIN YCEI"/>
    <property type="match status" value="1"/>
</dbReference>
<evidence type="ECO:0000259" key="2">
    <source>
        <dbReference type="SMART" id="SM00867"/>
    </source>
</evidence>
<dbReference type="Pfam" id="PF04264">
    <property type="entry name" value="YceI"/>
    <property type="match status" value="1"/>
</dbReference>
<organism evidence="3 4">
    <name type="scientific">Kribbella pratensis</name>
    <dbReference type="NCBI Taxonomy" id="2512112"/>
    <lineage>
        <taxon>Bacteria</taxon>
        <taxon>Bacillati</taxon>
        <taxon>Actinomycetota</taxon>
        <taxon>Actinomycetes</taxon>
        <taxon>Propionibacteriales</taxon>
        <taxon>Kribbellaceae</taxon>
        <taxon>Kribbella</taxon>
    </lineage>
</organism>
<reference evidence="3 4" key="1">
    <citation type="submission" date="2019-03" db="EMBL/GenBank/DDBJ databases">
        <title>Genomic Encyclopedia of Type Strains, Phase III (KMG-III): the genomes of soil and plant-associated and newly described type strains.</title>
        <authorList>
            <person name="Whitman W."/>
        </authorList>
    </citation>
    <scope>NUCLEOTIDE SEQUENCE [LARGE SCALE GENOMIC DNA]</scope>
    <source>
        <strain evidence="3 4">VKMAc-2574</strain>
    </source>
</reference>
<dbReference type="SMART" id="SM00867">
    <property type="entry name" value="YceI"/>
    <property type="match status" value="1"/>
</dbReference>
<evidence type="ECO:0000313" key="3">
    <source>
        <dbReference type="EMBL" id="TDW90488.1"/>
    </source>
</evidence>